<dbReference type="FunFam" id="3.60.10.10:FF:000211">
    <property type="entry name" value="Type II inositol polyphosphate 5-phosphatase 15"/>
    <property type="match status" value="1"/>
</dbReference>
<dbReference type="InterPro" id="IPR006171">
    <property type="entry name" value="TOPRIM_dom"/>
</dbReference>
<dbReference type="PROSITE" id="PS52039">
    <property type="entry name" value="TOPO_IA_2"/>
    <property type="match status" value="1"/>
</dbReference>
<dbReference type="Gene3D" id="3.60.10.10">
    <property type="entry name" value="Endonuclease/exonuclease/phosphatase"/>
    <property type="match status" value="1"/>
</dbReference>
<dbReference type="SMART" id="SM00128">
    <property type="entry name" value="IPPc"/>
    <property type="match status" value="1"/>
</dbReference>
<feature type="region of interest" description="Disordered" evidence="8">
    <location>
        <begin position="1066"/>
        <end position="1127"/>
    </location>
</feature>
<dbReference type="Pfam" id="PF01751">
    <property type="entry name" value="Toprim"/>
    <property type="match status" value="1"/>
</dbReference>
<keyword evidence="7" id="KW-0413">Isomerase</keyword>
<keyword evidence="5" id="KW-0799">Topoisomerase</keyword>
<evidence type="ECO:0000256" key="6">
    <source>
        <dbReference type="ARBA" id="ARBA00023125"/>
    </source>
</evidence>
<dbReference type="SMART" id="SM00320">
    <property type="entry name" value="WD40"/>
    <property type="match status" value="4"/>
</dbReference>
<dbReference type="InterPro" id="IPR034144">
    <property type="entry name" value="TOPRIM_TopoIII"/>
</dbReference>
<dbReference type="Pfam" id="PF23754">
    <property type="entry name" value="Beta-prop_IP5PC_F"/>
    <property type="match status" value="2"/>
</dbReference>
<dbReference type="eggNOG" id="KOG1957">
    <property type="taxonomic scope" value="Eukaryota"/>
</dbReference>
<dbReference type="GO" id="GO:0046856">
    <property type="term" value="P:phosphatidylinositol dephosphorylation"/>
    <property type="evidence" value="ECO:0007669"/>
    <property type="project" value="InterPro"/>
</dbReference>
<feature type="region of interest" description="Disordered" evidence="8">
    <location>
        <begin position="1"/>
        <end position="45"/>
    </location>
</feature>
<dbReference type="InterPro" id="IPR023406">
    <property type="entry name" value="Topo_IA_AS"/>
</dbReference>
<protein>
    <recommendedName>
        <fullName evidence="4">DNA topoisomerase</fullName>
        <ecNumber evidence="4">5.6.2.1</ecNumber>
    </recommendedName>
</protein>
<feature type="domain" description="Toprim" evidence="9">
    <location>
        <begin position="1126"/>
        <end position="1300"/>
    </location>
</feature>
<organism evidence="11">
    <name type="scientific">Oryza nivara</name>
    <name type="common">Indian wild rice</name>
    <name type="synonym">Oryza sativa f. spontanea</name>
    <dbReference type="NCBI Taxonomy" id="4536"/>
    <lineage>
        <taxon>Eukaryota</taxon>
        <taxon>Viridiplantae</taxon>
        <taxon>Streptophyta</taxon>
        <taxon>Embryophyta</taxon>
        <taxon>Tracheophyta</taxon>
        <taxon>Spermatophyta</taxon>
        <taxon>Magnoliopsida</taxon>
        <taxon>Liliopsida</taxon>
        <taxon>Poales</taxon>
        <taxon>Poaceae</taxon>
        <taxon>BOP clade</taxon>
        <taxon>Oryzoideae</taxon>
        <taxon>Oryzeae</taxon>
        <taxon>Oryzinae</taxon>
        <taxon>Oryza</taxon>
    </lineage>
</organism>
<dbReference type="InterPro" id="IPR000380">
    <property type="entry name" value="Topo_IA"/>
</dbReference>
<dbReference type="GO" id="GO:0016791">
    <property type="term" value="F:phosphatase activity"/>
    <property type="evidence" value="ECO:0007669"/>
    <property type="project" value="InterPro"/>
</dbReference>
<dbReference type="Gene3D" id="1.10.290.10">
    <property type="entry name" value="Topoisomerase I, domain 4"/>
    <property type="match status" value="1"/>
</dbReference>
<dbReference type="Pfam" id="PF22669">
    <property type="entry name" value="Exo_endo_phos2"/>
    <property type="match status" value="1"/>
</dbReference>
<dbReference type="InterPro" id="IPR013825">
    <property type="entry name" value="Topo_IA_cen_sub2"/>
</dbReference>
<feature type="compositionally biased region" description="Low complexity" evidence="8">
    <location>
        <begin position="1077"/>
        <end position="1099"/>
    </location>
</feature>
<dbReference type="EnsemblPlants" id="ONIVA09G16480.1">
    <property type="protein sequence ID" value="ONIVA09G16480.1"/>
    <property type="gene ID" value="ONIVA09G16480"/>
</dbReference>
<dbReference type="InterPro" id="IPR015943">
    <property type="entry name" value="WD40/YVTN_repeat-like_dom_sf"/>
</dbReference>
<dbReference type="Pfam" id="PF01131">
    <property type="entry name" value="Topoisom_bac"/>
    <property type="match status" value="1"/>
</dbReference>
<dbReference type="Pfam" id="PF23755">
    <property type="entry name" value="Ig-like_IP5PC_F"/>
    <property type="match status" value="1"/>
</dbReference>
<dbReference type="SMART" id="SM00493">
    <property type="entry name" value="TOPRIM"/>
    <property type="match status" value="1"/>
</dbReference>
<dbReference type="GO" id="GO:0003677">
    <property type="term" value="F:DNA binding"/>
    <property type="evidence" value="ECO:0007669"/>
    <property type="project" value="UniProtKB-KW"/>
</dbReference>
<evidence type="ECO:0000313" key="12">
    <source>
        <dbReference type="Proteomes" id="UP000006591"/>
    </source>
</evidence>
<dbReference type="InterPro" id="IPR013497">
    <property type="entry name" value="Topo_IA_cen"/>
</dbReference>
<dbReference type="Gramene" id="ONIVA09G16480.1">
    <property type="protein sequence ID" value="ONIVA09G16480.1"/>
    <property type="gene ID" value="ONIVA09G16480"/>
</dbReference>
<dbReference type="PROSITE" id="PS00396">
    <property type="entry name" value="TOPO_IA_1"/>
    <property type="match status" value="1"/>
</dbReference>
<dbReference type="GO" id="GO:0003917">
    <property type="term" value="F:DNA topoisomerase type I (single strand cut, ATP-independent) activity"/>
    <property type="evidence" value="ECO:0007669"/>
    <property type="project" value="UniProtKB-EC"/>
</dbReference>
<dbReference type="InterPro" id="IPR003602">
    <property type="entry name" value="Topo_IA_DNA-bd_dom"/>
</dbReference>
<keyword evidence="6" id="KW-0238">DNA-binding</keyword>
<dbReference type="Gene3D" id="2.130.10.10">
    <property type="entry name" value="YVTN repeat-like/Quinoprotein amine dehydrogenase"/>
    <property type="match status" value="1"/>
</dbReference>
<dbReference type="STRING" id="4536.A0A0E0ILY8"/>
<dbReference type="Gene3D" id="2.70.20.10">
    <property type="entry name" value="Topoisomerase I, domain 3"/>
    <property type="match status" value="1"/>
</dbReference>
<dbReference type="SUPFAM" id="SSF56219">
    <property type="entry name" value="DNase I-like"/>
    <property type="match status" value="1"/>
</dbReference>
<evidence type="ECO:0000259" key="10">
    <source>
        <dbReference type="PROSITE" id="PS52039"/>
    </source>
</evidence>
<dbReference type="PROSITE" id="PS50880">
    <property type="entry name" value="TOPRIM"/>
    <property type="match status" value="1"/>
</dbReference>
<feature type="compositionally biased region" description="Gly residues" evidence="8">
    <location>
        <begin position="274"/>
        <end position="287"/>
    </location>
</feature>
<evidence type="ECO:0000256" key="2">
    <source>
        <dbReference type="ARBA" id="ARBA00009446"/>
    </source>
</evidence>
<feature type="region of interest" description="Disordered" evidence="8">
    <location>
        <begin position="62"/>
        <end position="115"/>
    </location>
</feature>
<dbReference type="OMA" id="TQHEANC"/>
<dbReference type="Pfam" id="PF23546">
    <property type="entry name" value="Zn_ribbon_TOP3B"/>
    <property type="match status" value="1"/>
</dbReference>
<dbReference type="Gene3D" id="3.40.50.140">
    <property type="match status" value="1"/>
</dbReference>
<dbReference type="InterPro" id="IPR013824">
    <property type="entry name" value="Topo_IA_cen_sub1"/>
</dbReference>
<proteinExistence type="inferred from homology"/>
<feature type="region of interest" description="Disordered" evidence="8">
    <location>
        <begin position="264"/>
        <end position="290"/>
    </location>
</feature>
<dbReference type="Gene3D" id="1.10.460.10">
    <property type="entry name" value="Topoisomerase I, domain 2"/>
    <property type="match status" value="1"/>
</dbReference>
<dbReference type="PANTHER" id="PTHR11390:SF20">
    <property type="entry name" value="DNA TOPOISOMERASE 3-BETA-1"/>
    <property type="match status" value="1"/>
</dbReference>
<feature type="domain" description="Topo IA-type catalytic" evidence="10">
    <location>
        <begin position="1318"/>
        <end position="1729"/>
    </location>
</feature>
<evidence type="ECO:0000256" key="8">
    <source>
        <dbReference type="SAM" id="MobiDB-lite"/>
    </source>
</evidence>
<dbReference type="InterPro" id="IPR023405">
    <property type="entry name" value="Topo_IA_core_domain"/>
</dbReference>
<dbReference type="InterPro" id="IPR056454">
    <property type="entry name" value="Beta-prop_IP5PC_F"/>
</dbReference>
<dbReference type="GO" id="GO:0006265">
    <property type="term" value="P:DNA topological change"/>
    <property type="evidence" value="ECO:0007669"/>
    <property type="project" value="InterPro"/>
</dbReference>
<dbReference type="PRINTS" id="PR00417">
    <property type="entry name" value="PRTPISMRASEI"/>
</dbReference>
<dbReference type="InterPro" id="IPR003601">
    <property type="entry name" value="Topo_IA_2"/>
</dbReference>
<reference evidence="11" key="1">
    <citation type="submission" date="2015-04" db="UniProtKB">
        <authorList>
            <consortium name="EnsemblPlants"/>
        </authorList>
    </citation>
    <scope>IDENTIFICATION</scope>
    <source>
        <strain evidence="11">SL10</strain>
    </source>
</reference>
<dbReference type="GO" id="GO:0005634">
    <property type="term" value="C:nucleus"/>
    <property type="evidence" value="ECO:0007669"/>
    <property type="project" value="TreeGrafter"/>
</dbReference>
<dbReference type="EC" id="5.6.2.1" evidence="4"/>
<evidence type="ECO:0000256" key="5">
    <source>
        <dbReference type="ARBA" id="ARBA00023029"/>
    </source>
</evidence>
<dbReference type="HOGENOM" id="CLU_001747_0_0_1"/>
<evidence type="ECO:0000259" key="9">
    <source>
        <dbReference type="PROSITE" id="PS50880"/>
    </source>
</evidence>
<dbReference type="InterPro" id="IPR001680">
    <property type="entry name" value="WD40_rpt"/>
</dbReference>
<name>A0A0E0ILY8_ORYNI</name>
<feature type="compositionally biased region" description="Low complexity" evidence="8">
    <location>
        <begin position="10"/>
        <end position="24"/>
    </location>
</feature>
<dbReference type="InterPro" id="IPR013826">
    <property type="entry name" value="Topo_IA_cen_sub3"/>
</dbReference>
<dbReference type="eggNOG" id="KOG0565">
    <property type="taxonomic scope" value="Eukaryota"/>
</dbReference>
<feature type="compositionally biased region" description="Low complexity" evidence="8">
    <location>
        <begin position="32"/>
        <end position="41"/>
    </location>
</feature>
<evidence type="ECO:0000256" key="4">
    <source>
        <dbReference type="ARBA" id="ARBA00012891"/>
    </source>
</evidence>
<keyword evidence="12" id="KW-1185">Reference proteome</keyword>
<dbReference type="InterPro" id="IPR036691">
    <property type="entry name" value="Endo/exonu/phosph_ase_sf"/>
</dbReference>
<accession>A0A0E0ILY8</accession>
<dbReference type="GO" id="GO:0006281">
    <property type="term" value="P:DNA repair"/>
    <property type="evidence" value="ECO:0007669"/>
    <property type="project" value="TreeGrafter"/>
</dbReference>
<dbReference type="PANTHER" id="PTHR11390">
    <property type="entry name" value="PROKARYOTIC DNA TOPOISOMERASE"/>
    <property type="match status" value="1"/>
</dbReference>
<evidence type="ECO:0000256" key="1">
    <source>
        <dbReference type="ARBA" id="ARBA00000213"/>
    </source>
</evidence>
<sequence>MEPDDEALREVAAAVARAQPPQRRGISYSQPLSRDAASARRAALRNHSLDDDHILPASHSLNYVHHDPSAGVPNPGGGGYHPPLPPHGHQPQHHHHPSASYSTGSRRSVGGASDGSMTLERAMSEYGGGHGTLPEYVGAGGGKGIFRVPLRAAMHPARPPPLEVRPHPLRETQAGSFLRTLAAEPERRQLWAGAESGIRVWALDEVFAGWGAGARRGDEESAPFREGMPAPPALCVAVDRANRLLWTGHKDGRIRSWRMDLDAAATAPAPPPGGAGDGGGSVGGSNHGGPSNAPVFKEALTWQAYGRTPVLSMVVTSYGEIWSGSEGGVIKAWPYDAIAKSLSLSPEERHMAALLVERAYIDLRNHCTVGNVCSLPASDVKHMLADYSRAKVWTVTSMTFAIWDARTRELLKVFGMDGQVESARLETPVMPEQPIEEEVKVKPSKKDKSQGSLNFFQKSRNALIGAADAVRRVATKGTFVEDNRRTGAVAQAMDGTIWSGCTNGSIILWDGNGNRVQEFQHHTSSVQCIKALGERVWAGYASGIVQVMDVEGNLLAGWTGHSCPVIRMAIGGSYIYTLAHHGGIRGWPLTSPGPLDDILRTELTNKELSYTRMEKINIMVGSWNVAQGKASAESLKSWLGSVSSDVGLVVVGLQEVEMGAGFLAISAAKETVGLEGSANGQWWIDNIGKALDEGTSFHRVGSRQLAALLIAAWARKSLKPYVGDVEAAAVPCGFGRAIGNKILLQGGVGLRIRVYDRKMCFVSNHFAAHLEAVNGNQVDEVRPDLAEADMIVFLGDFNYRLYGITYDEARDMVSQRSFDWLREKDQLRAEMKAGKVFQGMREGLIKFPPTYKFQKHAPGLGGYDSGEKKRIPAWYVACMDVTESDHKPVRCTFSVDIARVDELIRRQEYGEIIETNEKVRSMLEESSFVPDTTVSTSEIILENQENIVFRITNKCETSKAAFEITCEGQSSKKEDATKSEILPRASFGFPLWLEVQPAVGLIKPGETAEITIHHEDFYTQEEFVDGIPQNWWCEDTRDKECVLTVNIRGSTSTETKSHAISIRHRCPATSAPPPIISNPLSSSAAPPINALASEGPPSKRSSKKRESNHHKREQREQQQQDYAQFGSSEVAEKPSIALSIASALSGGRTVGIIATVGVASGTGKIQGYYRADRIGWTGMMSTRKGSTDVHEFDGMFQGSHAFFKVTSVIGHVLSVDFPPAYQNWEGTDPMDLFVAPVLRSECNPKAHIRRHLAQEARGCTYLVLWLDCDREGENICYEVIDCTGIPKSEVGRRIFRAKFSSVTEKDIMDAMNNLVLPSKDEALAVDARQEIDLKNFLQNFVLQFFPLFYIRYGPCQTPTLGFCVQRYQQITTFKPEKFWSLKTYVIKDGNEIQLEWDRKKLFDFDVTVMFQKMVASYGILKVTDISVKEECKARPPGLNTVNLLKVASSALGIGPQTAMHLAERLYTQGFISYPRTESTAYPSSFDFRSALAALAHNPLWSNDVRTLLDTGFVKPKQGHDAGDHPPITPMRLATEEALGTDAWRLYQYICQHFIGTVSPDCRYTRTSIEFTSGGETFHCVGNRVTSEGFTSIMPWLAVSENNIPAYKKGDAVSIHKVDIYEGSTTPPDYLSESELISLMEKNGIGTDASIPVHVNNICERNYVQVNSGRRLVPTPLGTTLIRGYQCIDADLCLPDIRRFIEQQITLIAKGEADHLQVVQHVLQQFMKKYSYFVKKIENMDALFEAQFSPLADSGRLLSKCGKCARYMKYISTQPMRLYCVTCEEVYYLPQNGSIKLYKEIICPLDGFELLLFSMVGPDAKSFPLCPFCYNSPPFEGIDKLFGALKLDDTGKVGKGAGMPCFLCLHPTCKQSMITQGVCACPECTGTLILDPVSAPKWRLYCNRCNCIVLLPHAAHKISTTDKKCPTCESTIIEVDFNKKTTPLKDGATLHEGCILCDELLHSLIEMKHGKSFFMRRGPTVARVGEILTVENFWVVMRLPTTQHEANCYPTNA</sequence>
<dbReference type="SUPFAM" id="SSF56712">
    <property type="entry name" value="Prokaryotic type I DNA topoisomerase"/>
    <property type="match status" value="1"/>
</dbReference>
<feature type="compositionally biased region" description="Basic residues" evidence="8">
    <location>
        <begin position="1100"/>
        <end position="1112"/>
    </location>
</feature>
<dbReference type="InterPro" id="IPR000300">
    <property type="entry name" value="IPPc"/>
</dbReference>
<evidence type="ECO:0000256" key="3">
    <source>
        <dbReference type="ARBA" id="ARBA00010768"/>
    </source>
</evidence>
<dbReference type="SUPFAM" id="SSF101908">
    <property type="entry name" value="Putative isomerase YbhE"/>
    <property type="match status" value="1"/>
</dbReference>
<dbReference type="SMART" id="SM00436">
    <property type="entry name" value="TOP1Bc"/>
    <property type="match status" value="1"/>
</dbReference>
<dbReference type="GO" id="GO:0006310">
    <property type="term" value="P:DNA recombination"/>
    <property type="evidence" value="ECO:0007669"/>
    <property type="project" value="TreeGrafter"/>
</dbReference>
<evidence type="ECO:0000256" key="7">
    <source>
        <dbReference type="ARBA" id="ARBA00023235"/>
    </source>
</evidence>
<comment type="similarity">
    <text evidence="3">Belongs to the inositol polyphosphate 5-phosphatase family.</text>
</comment>
<dbReference type="SMART" id="SM00437">
    <property type="entry name" value="TOP1Ac"/>
    <property type="match status" value="1"/>
</dbReference>
<comment type="similarity">
    <text evidence="2">Belongs to the type IA topoisomerase family.</text>
</comment>
<dbReference type="InterPro" id="IPR056455">
    <property type="entry name" value="Ig-like_IP5PC_F"/>
</dbReference>
<dbReference type="CDD" id="cd00186">
    <property type="entry name" value="TOP1Ac"/>
    <property type="match status" value="1"/>
</dbReference>
<dbReference type="Proteomes" id="UP000006591">
    <property type="component" value="Chromosome 9"/>
</dbReference>
<dbReference type="FunFam" id="1.10.290.10:FF:000001">
    <property type="entry name" value="DNA topoisomerase"/>
    <property type="match status" value="1"/>
</dbReference>
<dbReference type="CDD" id="cd03362">
    <property type="entry name" value="TOPRIM_TopoIA_TopoIII"/>
    <property type="match status" value="1"/>
</dbReference>
<reference evidence="11" key="2">
    <citation type="submission" date="2018-04" db="EMBL/GenBank/DDBJ databases">
        <title>OnivRS2 (Oryza nivara Reference Sequence Version 2).</title>
        <authorList>
            <person name="Zhang J."/>
            <person name="Kudrna D."/>
            <person name="Lee S."/>
            <person name="Talag J."/>
            <person name="Rajasekar S."/>
            <person name="Welchert J."/>
            <person name="Hsing Y.-I."/>
            <person name="Wing R.A."/>
        </authorList>
    </citation>
    <scope>NUCLEOTIDE SEQUENCE [LARGE SCALE GENOMIC DNA]</scope>
    <source>
        <strain evidence="11">SL10</strain>
    </source>
</reference>
<comment type="catalytic activity">
    <reaction evidence="1">
        <text>ATP-independent breakage of single-stranded DNA, followed by passage and rejoining.</text>
        <dbReference type="EC" id="5.6.2.1"/>
    </reaction>
</comment>
<evidence type="ECO:0000313" key="11">
    <source>
        <dbReference type="EnsemblPlants" id="ONIVA09G16480.1"/>
    </source>
</evidence>
<dbReference type="InterPro" id="IPR056452">
    <property type="entry name" value="Zn_ribbon_TOP3B"/>
</dbReference>